<evidence type="ECO:0000313" key="2">
    <source>
        <dbReference type="EMBL" id="TRD11712.1"/>
    </source>
</evidence>
<dbReference type="InterPro" id="IPR035948">
    <property type="entry name" value="YwqG-like_sf"/>
</dbReference>
<dbReference type="PANTHER" id="PTHR36436">
    <property type="entry name" value="SLL5081 PROTEIN"/>
    <property type="match status" value="1"/>
</dbReference>
<keyword evidence="3" id="KW-1185">Reference proteome</keyword>
<accession>A0A547PC45</accession>
<feature type="region of interest" description="Disordered" evidence="1">
    <location>
        <begin position="182"/>
        <end position="201"/>
    </location>
</feature>
<dbReference type="AlphaFoldDB" id="A0A547PC45"/>
<feature type="region of interest" description="Disordered" evidence="1">
    <location>
        <begin position="86"/>
        <end position="112"/>
    </location>
</feature>
<proteinExistence type="predicted"/>
<sequence>MEWLSILLFGIFIVAVYFGAQKIGELIGGSDKPGSAYSKQQKAEWEERARQSREIFEAANPDSPPISETEHSEFAQWLGAQSKPAIRLDPAGSAPEANGQAGPDGSRLGGPVWLEEGQAWPQSRKGNPMEFIAQLDFNQLPELEGFPTTGALQFFIPDDDDLWGMEMDEPIKSDVAVLYRPEGSPRNRHQQTAQRPPDESITPFLNETVRQAGVALAGAAIEDVMPSNIWELDARIEGNLRRPGFERWDDLIEANEEKRSLVHHAGGYPCFVQSDFRGPGSLDDYDTVLLRLTSDDHLQWGDVGEAHFLIRSADLAARDFSKVIFWWDCS</sequence>
<reference evidence="2 3" key="1">
    <citation type="submission" date="2019-06" db="EMBL/GenBank/DDBJ databases">
        <title>Erythrobacter insulae sp. nov., isolated from a tidal flat.</title>
        <authorList>
            <person name="Yoon J.-H."/>
        </authorList>
    </citation>
    <scope>NUCLEOTIDE SEQUENCE [LARGE SCALE GENOMIC DNA]</scope>
    <source>
        <strain evidence="2 3">JBTF-M21</strain>
    </source>
</reference>
<organism evidence="2 3">
    <name type="scientific">Erythrobacter insulae</name>
    <dbReference type="NCBI Taxonomy" id="2584124"/>
    <lineage>
        <taxon>Bacteria</taxon>
        <taxon>Pseudomonadati</taxon>
        <taxon>Pseudomonadota</taxon>
        <taxon>Alphaproteobacteria</taxon>
        <taxon>Sphingomonadales</taxon>
        <taxon>Erythrobacteraceae</taxon>
        <taxon>Erythrobacter/Porphyrobacter group</taxon>
        <taxon>Erythrobacter</taxon>
    </lineage>
</organism>
<dbReference type="RefSeq" id="WP_142787985.1">
    <property type="nucleotide sequence ID" value="NZ_VHJK01000001.1"/>
</dbReference>
<name>A0A547PC45_9SPHN</name>
<evidence type="ECO:0000313" key="3">
    <source>
        <dbReference type="Proteomes" id="UP000316343"/>
    </source>
</evidence>
<dbReference type="InterPro" id="IPR015315">
    <property type="entry name" value="DUF1963"/>
</dbReference>
<protein>
    <submittedName>
        <fullName evidence="2">DUF1963 domain-containing protein</fullName>
    </submittedName>
</protein>
<dbReference type="Pfam" id="PF09234">
    <property type="entry name" value="DUF1963"/>
    <property type="match status" value="1"/>
</dbReference>
<dbReference type="Proteomes" id="UP000316343">
    <property type="component" value="Unassembled WGS sequence"/>
</dbReference>
<dbReference type="OrthoDB" id="4929513at2"/>
<comment type="caution">
    <text evidence="2">The sequence shown here is derived from an EMBL/GenBank/DDBJ whole genome shotgun (WGS) entry which is preliminary data.</text>
</comment>
<dbReference type="PANTHER" id="PTHR36436:SF6">
    <property type="entry name" value="SLL5081 PROTEIN"/>
    <property type="match status" value="1"/>
</dbReference>
<dbReference type="SUPFAM" id="SSF103032">
    <property type="entry name" value="Hypothetical protein YwqG"/>
    <property type="match status" value="1"/>
</dbReference>
<evidence type="ECO:0000256" key="1">
    <source>
        <dbReference type="SAM" id="MobiDB-lite"/>
    </source>
</evidence>
<dbReference type="Gene3D" id="2.30.320.10">
    <property type="entry name" value="YwqG-like"/>
    <property type="match status" value="1"/>
</dbReference>
<gene>
    <name evidence="2" type="ORF">FGU71_07435</name>
</gene>
<dbReference type="EMBL" id="VHJK01000001">
    <property type="protein sequence ID" value="TRD11712.1"/>
    <property type="molecule type" value="Genomic_DNA"/>
</dbReference>